<dbReference type="Pfam" id="PF02350">
    <property type="entry name" value="Epimerase_2"/>
    <property type="match status" value="1"/>
</dbReference>
<evidence type="ECO:0000259" key="1">
    <source>
        <dbReference type="Pfam" id="PF02350"/>
    </source>
</evidence>
<gene>
    <name evidence="2" type="primary">neuC</name>
    <name evidence="2" type="ORF">CR203_03480</name>
</gene>
<organism evidence="2 3">
    <name type="scientific">Salipaludibacillus neizhouensis</name>
    <dbReference type="NCBI Taxonomy" id="885475"/>
    <lineage>
        <taxon>Bacteria</taxon>
        <taxon>Bacillati</taxon>
        <taxon>Bacillota</taxon>
        <taxon>Bacilli</taxon>
        <taxon>Bacillales</taxon>
        <taxon>Bacillaceae</taxon>
    </lineage>
</organism>
<dbReference type="RefSeq" id="WP_110936249.1">
    <property type="nucleotide sequence ID" value="NZ_KZ614146.1"/>
</dbReference>
<dbReference type="Proteomes" id="UP000281498">
    <property type="component" value="Unassembled WGS sequence"/>
</dbReference>
<dbReference type="AlphaFoldDB" id="A0A3A9KEW5"/>
<dbReference type="SUPFAM" id="SSF53756">
    <property type="entry name" value="UDP-Glycosyltransferase/glycogen phosphorylase"/>
    <property type="match status" value="1"/>
</dbReference>
<dbReference type="NCBIfam" id="TIGR03568">
    <property type="entry name" value="NeuC_NnaA"/>
    <property type="match status" value="1"/>
</dbReference>
<name>A0A3A9KEW5_9BACI</name>
<evidence type="ECO:0000313" key="3">
    <source>
        <dbReference type="Proteomes" id="UP000281498"/>
    </source>
</evidence>
<dbReference type="InterPro" id="IPR020004">
    <property type="entry name" value="UDP-GlcNAc_Epase"/>
</dbReference>
<sequence>MGENKKILCFTGTRADYGIYRPFLFEIEKCSFLDVQLVVTGMHLLEEYGKTINELREDPFYILSTPSILLKGDSRGAMSKSIGLATIYFADIIDQAEPDAILILGDRGEMLSAAISAHYLNVLIFHLHGGEKSGSADDAVRHAISKLSNFHFVSSFESKIRLISMQEKPSNIFVIGSLRKHDIQKIKNMNDTQKQFLSKKLKLSGSKKKILFIMHPDSKESTPISSQINTTLAALREFTETQLILLGTNSDAGGEVFSKYINEFVAQNKNATYFHSLPADEYLFLLSQVNVLVGNSSSGIIEAPFFNLPFINIGNRQKNREHGDNVLHVDYNSSNIKKKIQKALSQINSHKKNPYNVVNSPAEEMIKFMDTLFNEQNK</sequence>
<evidence type="ECO:0000313" key="2">
    <source>
        <dbReference type="EMBL" id="RKL69112.1"/>
    </source>
</evidence>
<dbReference type="Gene3D" id="3.40.50.2000">
    <property type="entry name" value="Glycogen Phosphorylase B"/>
    <property type="match status" value="2"/>
</dbReference>
<dbReference type="InterPro" id="IPR003331">
    <property type="entry name" value="UDP_GlcNAc_Epimerase_2_dom"/>
</dbReference>
<dbReference type="EMBL" id="PDOE01000001">
    <property type="protein sequence ID" value="RKL69112.1"/>
    <property type="molecule type" value="Genomic_DNA"/>
</dbReference>
<protein>
    <submittedName>
        <fullName evidence="2">UDP-N-acetylglucosamine 2-epimerase (Hydrolyzing)</fullName>
    </submittedName>
</protein>
<comment type="caution">
    <text evidence="2">The sequence shown here is derived from an EMBL/GenBank/DDBJ whole genome shotgun (WGS) entry which is preliminary data.</text>
</comment>
<keyword evidence="3" id="KW-1185">Reference proteome</keyword>
<dbReference type="OrthoDB" id="9803238at2"/>
<dbReference type="InterPro" id="IPR029767">
    <property type="entry name" value="WecB-like"/>
</dbReference>
<accession>A0A3A9KEW5</accession>
<dbReference type="GO" id="GO:0006047">
    <property type="term" value="P:UDP-N-acetylglucosamine metabolic process"/>
    <property type="evidence" value="ECO:0007669"/>
    <property type="project" value="InterPro"/>
</dbReference>
<dbReference type="PANTHER" id="PTHR43174:SF3">
    <property type="entry name" value="UDP-N-ACETYLGLUCOSAMINE 2-EPIMERASE"/>
    <property type="match status" value="1"/>
</dbReference>
<proteinExistence type="predicted"/>
<feature type="domain" description="UDP-N-acetylglucosamine 2-epimerase" evidence="1">
    <location>
        <begin position="27"/>
        <end position="357"/>
    </location>
</feature>
<dbReference type="GO" id="GO:0004553">
    <property type="term" value="F:hydrolase activity, hydrolyzing O-glycosyl compounds"/>
    <property type="evidence" value="ECO:0007669"/>
    <property type="project" value="InterPro"/>
</dbReference>
<reference evidence="2 3" key="1">
    <citation type="submission" date="2017-10" db="EMBL/GenBank/DDBJ databases">
        <title>Bacillus sp. nov., a halophilic bacterium isolated from a Keqin Lake.</title>
        <authorList>
            <person name="Wang H."/>
        </authorList>
    </citation>
    <scope>NUCLEOTIDE SEQUENCE [LARGE SCALE GENOMIC DNA]</scope>
    <source>
        <strain evidence="2 3">KCTC 13187</strain>
    </source>
</reference>
<dbReference type="PANTHER" id="PTHR43174">
    <property type="entry name" value="UDP-N-ACETYLGLUCOSAMINE 2-EPIMERASE"/>
    <property type="match status" value="1"/>
</dbReference>